<evidence type="ECO:0000256" key="1">
    <source>
        <dbReference type="SAM" id="Phobius"/>
    </source>
</evidence>
<evidence type="ECO:0000256" key="2">
    <source>
        <dbReference type="SAM" id="SignalP"/>
    </source>
</evidence>
<reference evidence="3" key="1">
    <citation type="journal article" date="2013" name="Genetics">
        <title>The draft genome and transcriptome of Panagrellus redivivus are shaped by the harsh demands of a free-living lifestyle.</title>
        <authorList>
            <person name="Srinivasan J."/>
            <person name="Dillman A.R."/>
            <person name="Macchietto M.G."/>
            <person name="Heikkinen L."/>
            <person name="Lakso M."/>
            <person name="Fracchia K.M."/>
            <person name="Antoshechkin I."/>
            <person name="Mortazavi A."/>
            <person name="Wong G."/>
            <person name="Sternberg P.W."/>
        </authorList>
    </citation>
    <scope>NUCLEOTIDE SEQUENCE [LARGE SCALE GENOMIC DNA]</scope>
    <source>
        <strain evidence="3">MT8872</strain>
    </source>
</reference>
<keyword evidence="1" id="KW-0472">Membrane</keyword>
<feature type="transmembrane region" description="Helical" evidence="1">
    <location>
        <begin position="251"/>
        <end position="276"/>
    </location>
</feature>
<organism evidence="3 4">
    <name type="scientific">Panagrellus redivivus</name>
    <name type="common">Microworm</name>
    <dbReference type="NCBI Taxonomy" id="6233"/>
    <lineage>
        <taxon>Eukaryota</taxon>
        <taxon>Metazoa</taxon>
        <taxon>Ecdysozoa</taxon>
        <taxon>Nematoda</taxon>
        <taxon>Chromadorea</taxon>
        <taxon>Rhabditida</taxon>
        <taxon>Tylenchina</taxon>
        <taxon>Panagrolaimomorpha</taxon>
        <taxon>Panagrolaimoidea</taxon>
        <taxon>Panagrolaimidae</taxon>
        <taxon>Panagrellus</taxon>
    </lineage>
</organism>
<evidence type="ECO:0000313" key="3">
    <source>
        <dbReference type="Proteomes" id="UP000492821"/>
    </source>
</evidence>
<proteinExistence type="predicted"/>
<dbReference type="AlphaFoldDB" id="A0A7E4V7F7"/>
<dbReference type="Proteomes" id="UP000492821">
    <property type="component" value="Unassembled WGS sequence"/>
</dbReference>
<keyword evidence="1" id="KW-1133">Transmembrane helix</keyword>
<sequence>MLSLFSTFSLISLITTTFASMEVILEDEYIDSPQCVSDDIPMMHWPYFERSGNDLILTSPDTALTFNAALSSELFLHFGLPGTCSGKSRSKLYLMKKNGQEIELMNFVYYYTSEAEGRRLEFHDKKVFVVTELNCNFGKGPSISVNCQDKAFNSFHFKFSGEFNIYKNQVVLKYVSESCPVTVTIQNARIIDRPNVMQRVVTTTPAPVTTTTVMSTEAITTPETESLTTEEEEEETTAIVKVKAASSVNKVIIAIFSVVGILLLLMACGVGVYFVYTRFFKKEKAPVAFIPSSRSMPVTVSKTVTMKTEPSKQKTAEAVMNPNDEDKTQSLSLRPLVKVAISPAIRTETQVSSVPTPAEPTQSSVVVDKSVMAVKTAIPKTEKEVSKTVDMPPLVIEKNDNYTKIKKADFERGHEDSMASEEGCGPNIHKLEPLVMVPMTVADPSLEQYPAEYVEKMALRKATITDRAALHSQAVVMASNYLLKKGFKNNGTTLTGSDQLMDWLKTKSAFVQFVAECVEVRPDVTSLEFNASKIQWRRYLKKIDLVETYRQSCWIGQSSERREFFLLATFFKLEQLAQQYSDEDLKMYPFPVPYLLEVRSEAPHFFKIEDTAK</sequence>
<evidence type="ECO:0000313" key="4">
    <source>
        <dbReference type="WBParaSite" id="Pan_g17094.t1"/>
    </source>
</evidence>
<feature type="signal peptide" evidence="2">
    <location>
        <begin position="1"/>
        <end position="19"/>
    </location>
</feature>
<keyword evidence="1" id="KW-0812">Transmembrane</keyword>
<keyword evidence="2" id="KW-0732">Signal</keyword>
<dbReference type="WBParaSite" id="Pan_g17094.t1">
    <property type="protein sequence ID" value="Pan_g17094.t1"/>
    <property type="gene ID" value="Pan_g17094"/>
</dbReference>
<keyword evidence="3" id="KW-1185">Reference proteome</keyword>
<protein>
    <submittedName>
        <fullName evidence="4">ZP domain-containing protein</fullName>
    </submittedName>
</protein>
<name>A0A7E4V7F7_PANRE</name>
<accession>A0A7E4V7F7</accession>
<reference evidence="4" key="2">
    <citation type="submission" date="2020-10" db="UniProtKB">
        <authorList>
            <consortium name="WormBaseParasite"/>
        </authorList>
    </citation>
    <scope>IDENTIFICATION</scope>
</reference>
<feature type="chain" id="PRO_5028977137" evidence="2">
    <location>
        <begin position="20"/>
        <end position="613"/>
    </location>
</feature>